<dbReference type="Proteomes" id="UP000192758">
    <property type="component" value="Unassembled WGS sequence"/>
</dbReference>
<reference evidence="1 2" key="1">
    <citation type="journal article" date="2017" name="Environ. Microbiol.">
        <title>Decay of the glycolytic pathway and adaptation to intranuclear parasitism within Enterocytozoonidae microsporidia.</title>
        <authorList>
            <person name="Wiredu Boakye D."/>
            <person name="Jaroenlak P."/>
            <person name="Prachumwat A."/>
            <person name="Williams T.A."/>
            <person name="Bateman K.S."/>
            <person name="Itsathitphaisarn O."/>
            <person name="Sritunyalucksana K."/>
            <person name="Paszkiewicz K.H."/>
            <person name="Moore K.A."/>
            <person name="Stentiford G.D."/>
            <person name="Williams B.A."/>
        </authorList>
    </citation>
    <scope>NUCLEOTIDE SEQUENCE [LARGE SCALE GENOMIC DNA]</scope>
    <source>
        <strain evidence="1 2">TH1</strain>
    </source>
</reference>
<dbReference type="EMBL" id="MNPJ01000016">
    <property type="protein sequence ID" value="OQS54845.1"/>
    <property type="molecule type" value="Genomic_DNA"/>
</dbReference>
<accession>A0A1W0E6H1</accession>
<evidence type="ECO:0000313" key="2">
    <source>
        <dbReference type="Proteomes" id="UP000192758"/>
    </source>
</evidence>
<gene>
    <name evidence="1" type="ORF">EHP00_200</name>
</gene>
<dbReference type="VEuPathDB" id="MicrosporidiaDB:EHP00_200"/>
<sequence>MDKKNKEINVNDLNDKDINANDLNDKDINANDLNYKDLKFKNVKAKKEKMAFEIAKKHGNCCIVIPNSYFIPDIAELMVLQKNTSRVIQTTNFMKYFNSSFVCFDKIIFCNYKMNNFEKAFFKQVKNQKVFKEIVLM</sequence>
<protein>
    <submittedName>
        <fullName evidence="1">Uncharacterized protein</fullName>
    </submittedName>
</protein>
<comment type="caution">
    <text evidence="1">The sequence shown here is derived from an EMBL/GenBank/DDBJ whole genome shotgun (WGS) entry which is preliminary data.</text>
</comment>
<organism evidence="1 2">
    <name type="scientific">Ecytonucleospora hepatopenaei</name>
    <dbReference type="NCBI Taxonomy" id="646526"/>
    <lineage>
        <taxon>Eukaryota</taxon>
        <taxon>Fungi</taxon>
        <taxon>Fungi incertae sedis</taxon>
        <taxon>Microsporidia</taxon>
        <taxon>Enterocytozoonidae</taxon>
        <taxon>Ecytonucleospora</taxon>
    </lineage>
</organism>
<evidence type="ECO:0000313" key="1">
    <source>
        <dbReference type="EMBL" id="OQS54845.1"/>
    </source>
</evidence>
<dbReference type="AlphaFoldDB" id="A0A1W0E6H1"/>
<proteinExistence type="predicted"/>
<keyword evidence="2" id="KW-1185">Reference proteome</keyword>
<name>A0A1W0E6H1_9MICR</name>